<dbReference type="Gene3D" id="3.40.630.40">
    <property type="entry name" value="Zn-dependent exopeptidases"/>
    <property type="match status" value="1"/>
</dbReference>
<dbReference type="InterPro" id="IPR002508">
    <property type="entry name" value="MurNAc-LAA_cat"/>
</dbReference>
<evidence type="ECO:0000259" key="2">
    <source>
        <dbReference type="SMART" id="SM00646"/>
    </source>
</evidence>
<gene>
    <name evidence="3" type="ORF">ACFQNG_13280</name>
</gene>
<dbReference type="Proteomes" id="UP001596500">
    <property type="component" value="Unassembled WGS sequence"/>
</dbReference>
<dbReference type="CDD" id="cd02696">
    <property type="entry name" value="MurNAc-LAA"/>
    <property type="match status" value="1"/>
</dbReference>
<accession>A0ABW2RM57</accession>
<evidence type="ECO:0000256" key="1">
    <source>
        <dbReference type="ARBA" id="ARBA00022801"/>
    </source>
</evidence>
<evidence type="ECO:0000313" key="4">
    <source>
        <dbReference type="Proteomes" id="UP001596500"/>
    </source>
</evidence>
<comment type="caution">
    <text evidence="3">The sequence shown here is derived from an EMBL/GenBank/DDBJ whole genome shotgun (WGS) entry which is preliminary data.</text>
</comment>
<protein>
    <submittedName>
        <fullName evidence="3">N-acetylmuramoyl-L-alanine amidase</fullName>
    </submittedName>
</protein>
<evidence type="ECO:0000313" key="3">
    <source>
        <dbReference type="EMBL" id="MFC7442065.1"/>
    </source>
</evidence>
<dbReference type="RefSeq" id="WP_379865697.1">
    <property type="nucleotide sequence ID" value="NZ_JBHTBW010000045.1"/>
</dbReference>
<organism evidence="3 4">
    <name type="scientific">Laceyella putida</name>
    <dbReference type="NCBI Taxonomy" id="110101"/>
    <lineage>
        <taxon>Bacteria</taxon>
        <taxon>Bacillati</taxon>
        <taxon>Bacillota</taxon>
        <taxon>Bacilli</taxon>
        <taxon>Bacillales</taxon>
        <taxon>Thermoactinomycetaceae</taxon>
        <taxon>Laceyella</taxon>
    </lineage>
</organism>
<dbReference type="SMART" id="SM00646">
    <property type="entry name" value="Ami_3"/>
    <property type="match status" value="1"/>
</dbReference>
<name>A0ABW2RM57_9BACL</name>
<proteinExistence type="predicted"/>
<dbReference type="Pfam" id="PF01520">
    <property type="entry name" value="Amidase_3"/>
    <property type="match status" value="1"/>
</dbReference>
<dbReference type="EMBL" id="JBHTBW010000045">
    <property type="protein sequence ID" value="MFC7442065.1"/>
    <property type="molecule type" value="Genomic_DNA"/>
</dbReference>
<dbReference type="InterPro" id="IPR050695">
    <property type="entry name" value="N-acetylmuramoyl_amidase_3"/>
</dbReference>
<keyword evidence="1" id="KW-0378">Hydrolase</keyword>
<sequence>MSKYIIIDPGHGGKDSGAVGFGLLEKDVVLNLAKRMNDLFGEYDDATVSLTRWDDRFLELNERADFANKRDCDLFVSIHNNSASPSANGFESYIHPDATSATVGHQGIVHSYVMKYLSQHNIQDRGKKRANFAVLRETTMPAILLENLFITNERENQLLQDTDFLDGLAKSIVEGIAEALGLRKKDINPKPMYRVTVNGVFVVDTAYSAIIKEKVEKAVLDQADEVIIKKRGT</sequence>
<dbReference type="PANTHER" id="PTHR30404">
    <property type="entry name" value="N-ACETYLMURAMOYL-L-ALANINE AMIDASE"/>
    <property type="match status" value="1"/>
</dbReference>
<feature type="domain" description="MurNAc-LAA" evidence="2">
    <location>
        <begin position="64"/>
        <end position="177"/>
    </location>
</feature>
<dbReference type="PANTHER" id="PTHR30404:SF0">
    <property type="entry name" value="N-ACETYLMURAMOYL-L-ALANINE AMIDASE AMIC"/>
    <property type="match status" value="1"/>
</dbReference>
<keyword evidence="4" id="KW-1185">Reference proteome</keyword>
<reference evidence="4" key="1">
    <citation type="journal article" date="2019" name="Int. J. Syst. Evol. Microbiol.">
        <title>The Global Catalogue of Microorganisms (GCM) 10K type strain sequencing project: providing services to taxonomists for standard genome sequencing and annotation.</title>
        <authorList>
            <consortium name="The Broad Institute Genomics Platform"/>
            <consortium name="The Broad Institute Genome Sequencing Center for Infectious Disease"/>
            <person name="Wu L."/>
            <person name="Ma J."/>
        </authorList>
    </citation>
    <scope>NUCLEOTIDE SEQUENCE [LARGE SCALE GENOMIC DNA]</scope>
    <source>
        <strain evidence="4">CGMCC 1.12942</strain>
    </source>
</reference>
<dbReference type="SUPFAM" id="SSF53187">
    <property type="entry name" value="Zn-dependent exopeptidases"/>
    <property type="match status" value="1"/>
</dbReference>